<name>A0A9P4KBY0_9PLEO</name>
<proteinExistence type="predicted"/>
<gene>
    <name evidence="2" type="ORF">CC78DRAFT_579009</name>
</gene>
<sequence length="211" mass="22569">MTEARLEAPMPASPEQQTSKMSCIYGYILTCIGLYAHEWEEQPNMILVGGPIWPIKGCGMEPVFSPKVRPQGERSIVGPSAGKSDEGNEAASWVSDAHCGYMYDPPSPPLAQTKHTATTVRQRLRRAQGSPAKRTKLSPGDPAVAASVIASIHPPTSTKPLRQVGAAASTRHSPSASQLTFLLALGEAMATLKSRTCASRSRIDCLHTCSE</sequence>
<organism evidence="2 3">
    <name type="scientific">Lojkania enalia</name>
    <dbReference type="NCBI Taxonomy" id="147567"/>
    <lineage>
        <taxon>Eukaryota</taxon>
        <taxon>Fungi</taxon>
        <taxon>Dikarya</taxon>
        <taxon>Ascomycota</taxon>
        <taxon>Pezizomycotina</taxon>
        <taxon>Dothideomycetes</taxon>
        <taxon>Pleosporomycetidae</taxon>
        <taxon>Pleosporales</taxon>
        <taxon>Pleosporales incertae sedis</taxon>
        <taxon>Lojkania</taxon>
    </lineage>
</organism>
<evidence type="ECO:0000313" key="3">
    <source>
        <dbReference type="Proteomes" id="UP000800093"/>
    </source>
</evidence>
<reference evidence="3" key="1">
    <citation type="journal article" date="2020" name="Stud. Mycol.">
        <title>101 Dothideomycetes genomes: A test case for predicting lifestyles and emergence of pathogens.</title>
        <authorList>
            <person name="Haridas S."/>
            <person name="Albert R."/>
            <person name="Binder M."/>
            <person name="Bloem J."/>
            <person name="LaButti K."/>
            <person name="Salamov A."/>
            <person name="Andreopoulos B."/>
            <person name="Baker S."/>
            <person name="Barry K."/>
            <person name="Bills G."/>
            <person name="Bluhm B."/>
            <person name="Cannon C."/>
            <person name="Castanera R."/>
            <person name="Culley D."/>
            <person name="Daum C."/>
            <person name="Ezra D."/>
            <person name="Gonzalez J."/>
            <person name="Henrissat B."/>
            <person name="Kuo A."/>
            <person name="Liang C."/>
            <person name="Lipzen A."/>
            <person name="Lutzoni F."/>
            <person name="Magnuson J."/>
            <person name="Mondo S."/>
            <person name="Nolan M."/>
            <person name="Ohm R."/>
            <person name="Pangilinan J."/>
            <person name="Park H.-J."/>
            <person name="Ramirez L."/>
            <person name="Alfaro M."/>
            <person name="Sun H."/>
            <person name="Tritt A."/>
            <person name="Yoshinaga Y."/>
            <person name="Zwiers L.-H."/>
            <person name="Turgeon B."/>
            <person name="Goodwin S."/>
            <person name="Spatafora J."/>
            <person name="Crous P."/>
            <person name="Grigoriev I."/>
        </authorList>
    </citation>
    <scope>NUCLEOTIDE SEQUENCE [LARGE SCALE GENOMIC DNA]</scope>
    <source>
        <strain evidence="3">CBS 304.66</strain>
    </source>
</reference>
<comment type="caution">
    <text evidence="2">The sequence shown here is derived from an EMBL/GenBank/DDBJ whole genome shotgun (WGS) entry which is preliminary data.</text>
</comment>
<evidence type="ECO:0000256" key="1">
    <source>
        <dbReference type="SAM" id="MobiDB-lite"/>
    </source>
</evidence>
<keyword evidence="3" id="KW-1185">Reference proteome</keyword>
<dbReference type="Proteomes" id="UP000800093">
    <property type="component" value="Unassembled WGS sequence"/>
</dbReference>
<evidence type="ECO:0000313" key="2">
    <source>
        <dbReference type="EMBL" id="KAF2265838.1"/>
    </source>
</evidence>
<dbReference type="EMBL" id="ML986603">
    <property type="protein sequence ID" value="KAF2265838.1"/>
    <property type="molecule type" value="Genomic_DNA"/>
</dbReference>
<protein>
    <submittedName>
        <fullName evidence="2">Uncharacterized protein</fullName>
    </submittedName>
</protein>
<accession>A0A9P4KBY0</accession>
<dbReference type="AlphaFoldDB" id="A0A9P4KBY0"/>
<feature type="region of interest" description="Disordered" evidence="1">
    <location>
        <begin position="67"/>
        <end position="88"/>
    </location>
</feature>